<feature type="chain" id="PRO_5019166926" evidence="2">
    <location>
        <begin position="22"/>
        <end position="659"/>
    </location>
</feature>
<dbReference type="SUPFAM" id="SSF56601">
    <property type="entry name" value="beta-lactamase/transpeptidase-like"/>
    <property type="match status" value="1"/>
</dbReference>
<gene>
    <name evidence="4" type="ORF">D2V04_12520</name>
</gene>
<dbReference type="OrthoDB" id="9804448at2"/>
<dbReference type="Proteomes" id="UP000285092">
    <property type="component" value="Unassembled WGS sequence"/>
</dbReference>
<feature type="transmembrane region" description="Helical" evidence="1">
    <location>
        <begin position="513"/>
        <end position="532"/>
    </location>
</feature>
<dbReference type="EMBL" id="QXFK01000018">
    <property type="protein sequence ID" value="RIV76948.1"/>
    <property type="molecule type" value="Genomic_DNA"/>
</dbReference>
<keyword evidence="1" id="KW-1133">Transmembrane helix</keyword>
<dbReference type="Pfam" id="PF00144">
    <property type="entry name" value="Beta-lactamase"/>
    <property type="match status" value="1"/>
</dbReference>
<dbReference type="Gene3D" id="3.40.710.10">
    <property type="entry name" value="DD-peptidase/beta-lactamase superfamily"/>
    <property type="match status" value="1"/>
</dbReference>
<comment type="caution">
    <text evidence="4">The sequence shown here is derived from an EMBL/GenBank/DDBJ whole genome shotgun (WGS) entry which is preliminary data.</text>
</comment>
<dbReference type="RefSeq" id="WP_119514006.1">
    <property type="nucleotide sequence ID" value="NZ_QXFK01000018.1"/>
</dbReference>
<proteinExistence type="predicted"/>
<dbReference type="GO" id="GO:0016787">
    <property type="term" value="F:hydrolase activity"/>
    <property type="evidence" value="ECO:0007669"/>
    <property type="project" value="UniProtKB-KW"/>
</dbReference>
<keyword evidence="5" id="KW-1185">Reference proteome</keyword>
<reference evidence="4 5" key="1">
    <citation type="submission" date="2018-08" db="EMBL/GenBank/DDBJ databases">
        <title>Altererythrobacter sp.Ery1 and Ery12, the genome sequencing of novel strains in genus Alterythrobacter.</title>
        <authorList>
            <person name="Cheng H."/>
            <person name="Wu Y.-H."/>
            <person name="Fang C."/>
            <person name="Xu X.-W."/>
        </authorList>
    </citation>
    <scope>NUCLEOTIDE SEQUENCE [LARGE SCALE GENOMIC DNA]</scope>
    <source>
        <strain evidence="4 5">Ery1</strain>
    </source>
</reference>
<evidence type="ECO:0000256" key="1">
    <source>
        <dbReference type="SAM" id="Phobius"/>
    </source>
</evidence>
<dbReference type="PANTHER" id="PTHR46825">
    <property type="entry name" value="D-ALANYL-D-ALANINE-CARBOXYPEPTIDASE/ENDOPEPTIDASE AMPH"/>
    <property type="match status" value="1"/>
</dbReference>
<feature type="transmembrane region" description="Helical" evidence="1">
    <location>
        <begin position="631"/>
        <end position="653"/>
    </location>
</feature>
<protein>
    <submittedName>
        <fullName evidence="4">Class A beta-lactamase-related serine hydrolase</fullName>
    </submittedName>
</protein>
<keyword evidence="1" id="KW-0472">Membrane</keyword>
<dbReference type="InterPro" id="IPR012338">
    <property type="entry name" value="Beta-lactam/transpept-like"/>
</dbReference>
<dbReference type="InterPro" id="IPR050491">
    <property type="entry name" value="AmpC-like"/>
</dbReference>
<feature type="transmembrane region" description="Helical" evidence="1">
    <location>
        <begin position="561"/>
        <end position="581"/>
    </location>
</feature>
<feature type="transmembrane region" description="Helical" evidence="1">
    <location>
        <begin position="593"/>
        <end position="619"/>
    </location>
</feature>
<keyword evidence="2" id="KW-0732">Signal</keyword>
<sequence length="659" mass="71703">MRFIRKLMIGLAALLALPLVAQGPVPQQPSEQPESPALPASAAQAERAELDAADVEAWLDGFMPFALDRGQIAGAVVVVVRGDGPVLQKGYGFADVASRKPVDPQTTLFRPGSVSKLFTWTAVMQQVEAGKLDLDEDVNAYLEFEIPPYESEPITLRHIMTHTAGFEESIRHLISSDPDAVMPLQDYAREALPARVFAPGTTPAYSNYATALAGHIVERVSGEPFDDYVERHIFAPLEMRYATFRQPLPEALGPFMSSGYSTVTEKAKPFEIVIPAPAGSLSASGAAMGKFMMAHLNDGGALLQPETARTMHDYRAPGVGPLNTMALGFYEQWVNGRRAIGHGGDTEWFHSYLWLFPEADIGLFVSVNSAGKEGAAGALRSALFHEFADRYLPGPDPTGRVDPETAREHAAMMAGHYVSSRGSFTNFMSVLGLLGQMQIVVGEDGKIAMPALDGLSAAARDWVEVEPFLWVDTATGERLAAEVKDGRVVRVSTDAISPFMVLEPASAGENTAWLMPALLLALALVLLAALAWPVRALVRRHFDASFALENDARKAWRLSRIFAWLVLLAVAGWVMLVVTFSGDIGSLGGPLDWLIILLRILTPIATVGLLAASAWHLWLCFRDRRRWTMKLGGVLLVLAALVLVWVTFAFNLYGFSMVY</sequence>
<accession>A0A418NF19</accession>
<evidence type="ECO:0000259" key="3">
    <source>
        <dbReference type="Pfam" id="PF00144"/>
    </source>
</evidence>
<name>A0A418NF19_9SPHN</name>
<feature type="domain" description="Beta-lactamase-related" evidence="3">
    <location>
        <begin position="68"/>
        <end position="376"/>
    </location>
</feature>
<keyword evidence="4" id="KW-0378">Hydrolase</keyword>
<dbReference type="AlphaFoldDB" id="A0A418NF19"/>
<dbReference type="InterPro" id="IPR001466">
    <property type="entry name" value="Beta-lactam-related"/>
</dbReference>
<evidence type="ECO:0000313" key="5">
    <source>
        <dbReference type="Proteomes" id="UP000285092"/>
    </source>
</evidence>
<evidence type="ECO:0000313" key="4">
    <source>
        <dbReference type="EMBL" id="RIV76948.1"/>
    </source>
</evidence>
<feature type="signal peptide" evidence="2">
    <location>
        <begin position="1"/>
        <end position="21"/>
    </location>
</feature>
<evidence type="ECO:0000256" key="2">
    <source>
        <dbReference type="SAM" id="SignalP"/>
    </source>
</evidence>
<dbReference type="PANTHER" id="PTHR46825:SF9">
    <property type="entry name" value="BETA-LACTAMASE-RELATED DOMAIN-CONTAINING PROTEIN"/>
    <property type="match status" value="1"/>
</dbReference>
<organism evidence="4 5">
    <name type="scientific">Pelagerythrobacter aerophilus</name>
    <dbReference type="NCBI Taxonomy" id="2306995"/>
    <lineage>
        <taxon>Bacteria</taxon>
        <taxon>Pseudomonadati</taxon>
        <taxon>Pseudomonadota</taxon>
        <taxon>Alphaproteobacteria</taxon>
        <taxon>Sphingomonadales</taxon>
        <taxon>Erythrobacteraceae</taxon>
        <taxon>Pelagerythrobacter</taxon>
    </lineage>
</organism>
<keyword evidence="1" id="KW-0812">Transmembrane</keyword>